<name>A0A378J8M2_9GAMM</name>
<protein>
    <recommendedName>
        <fullName evidence="3">Guanylate cyclase domain-containing protein</fullName>
    </recommendedName>
</protein>
<dbReference type="OrthoDB" id="9181325at2"/>
<gene>
    <name evidence="1" type="ORF">NCTC13292_02478</name>
</gene>
<dbReference type="RefSeq" id="WP_115222052.1">
    <property type="nucleotide sequence ID" value="NZ_CAXYJE010000002.1"/>
</dbReference>
<evidence type="ECO:0008006" key="3">
    <source>
        <dbReference type="Google" id="ProtNLM"/>
    </source>
</evidence>
<proteinExistence type="predicted"/>
<organism evidence="1 2">
    <name type="scientific">Legionella donaldsonii</name>
    <dbReference type="NCBI Taxonomy" id="45060"/>
    <lineage>
        <taxon>Bacteria</taxon>
        <taxon>Pseudomonadati</taxon>
        <taxon>Pseudomonadota</taxon>
        <taxon>Gammaproteobacteria</taxon>
        <taxon>Legionellales</taxon>
        <taxon>Legionellaceae</taxon>
        <taxon>Legionella</taxon>
    </lineage>
</organism>
<keyword evidence="2" id="KW-1185">Reference proteome</keyword>
<dbReference type="AlphaFoldDB" id="A0A378J8M2"/>
<evidence type="ECO:0000313" key="1">
    <source>
        <dbReference type="EMBL" id="STX43945.1"/>
    </source>
</evidence>
<dbReference type="Proteomes" id="UP000254677">
    <property type="component" value="Unassembled WGS sequence"/>
</dbReference>
<sequence length="238" mass="27600">MNDFKLHSFGSKSQEDRVIIYLDILGFKDFIENMTSEQENALLRVYHSFRPSAGHRRKDGLTELSFTFFSDTIVFSWPVNYVSNSLLIAVHQAEILQRTLFINLNLLSRGVIHIGKLYHNHPIIYGQGLIEAYSYEKEKIIDPKVIITEEARSFFSPIDLGDVRYGGKLIADSDNYYINLLNFLINESARDDVLAYKSIIESNINTLKSERTRAKWVWFGREFDRLVLLWHSLPGINC</sequence>
<reference evidence="1 2" key="1">
    <citation type="submission" date="2018-06" db="EMBL/GenBank/DDBJ databases">
        <authorList>
            <consortium name="Pathogen Informatics"/>
            <person name="Doyle S."/>
        </authorList>
    </citation>
    <scope>NUCLEOTIDE SEQUENCE [LARGE SCALE GENOMIC DNA]</scope>
    <source>
        <strain evidence="1 2">NCTC13292</strain>
    </source>
</reference>
<accession>A0A378J8M2</accession>
<dbReference type="EMBL" id="UGOA01000001">
    <property type="protein sequence ID" value="STX43945.1"/>
    <property type="molecule type" value="Genomic_DNA"/>
</dbReference>
<evidence type="ECO:0000313" key="2">
    <source>
        <dbReference type="Proteomes" id="UP000254677"/>
    </source>
</evidence>